<evidence type="ECO:0000313" key="2">
    <source>
        <dbReference type="EMBL" id="CAB5219519.1"/>
    </source>
</evidence>
<dbReference type="EMBL" id="LR798276">
    <property type="protein sequence ID" value="CAB5219519.1"/>
    <property type="molecule type" value="Genomic_DNA"/>
</dbReference>
<dbReference type="EMBL" id="LR796220">
    <property type="protein sequence ID" value="CAB4128760.1"/>
    <property type="molecule type" value="Genomic_DNA"/>
</dbReference>
<evidence type="ECO:0000313" key="1">
    <source>
        <dbReference type="EMBL" id="CAB4128760.1"/>
    </source>
</evidence>
<organism evidence="2">
    <name type="scientific">uncultured Caudovirales phage</name>
    <dbReference type="NCBI Taxonomy" id="2100421"/>
    <lineage>
        <taxon>Viruses</taxon>
        <taxon>Duplodnaviria</taxon>
        <taxon>Heunggongvirae</taxon>
        <taxon>Uroviricota</taxon>
        <taxon>Caudoviricetes</taxon>
        <taxon>Peduoviridae</taxon>
        <taxon>Maltschvirus</taxon>
        <taxon>Maltschvirus maltsch</taxon>
    </lineage>
</organism>
<protein>
    <recommendedName>
        <fullName evidence="3">Bacteriophage lambda, Stf, side tail fibre-repeat-2</fullName>
    </recommendedName>
</protein>
<reference evidence="2" key="1">
    <citation type="submission" date="2020-05" db="EMBL/GenBank/DDBJ databases">
        <authorList>
            <person name="Chiriac C."/>
            <person name="Salcher M."/>
            <person name="Ghai R."/>
            <person name="Kavagutti S V."/>
        </authorList>
    </citation>
    <scope>NUCLEOTIDE SEQUENCE</scope>
</reference>
<name>A0A6J7WNA6_9CAUD</name>
<proteinExistence type="predicted"/>
<evidence type="ECO:0008006" key="3">
    <source>
        <dbReference type="Google" id="ProtNLM"/>
    </source>
</evidence>
<gene>
    <name evidence="1" type="ORF">UFOVP110_77</name>
    <name evidence="2" type="ORF">UFOVP223_87</name>
</gene>
<sequence>MTKLVLTDITATGRTITALTFSGTNHISDSLGTTLVIASGAPSSGTASGVISIKSGNATAAASGAVSIFSGTTTTSGSSGSVYLNVGTSAGTAGGIGIGNATVSNVVVPSVINIGPASNTTLPININGAVALSTPLLYSSGGTGLSSYAKGDILYASAANTLSSLAIPATNGYVLTYNSTTGLPNWAAAGSGSLGYIGNTQTTASAGTTIALAVPSISSTTGNSITITGGQNSQGTGSPLGGPVSIIGGTQSNASPLGTGGAVNITGGSSGANGQGGSVTINGGLGGGNGNGTVNLGTSNTDSVQVGAYLGLKSGIGLGVSALAGTSGQVLTSSGSLTTAPTWTTPGSMTLISTTTTAAGATSATLSSIPQTYKSLKLKIWYTGTVSGPSGVSVTFNGTTANYHYGYSSQTTTGGASGGSVSGAYGIYQTAAATPSVTALSPITLLIENYTSTTVYKTWTMFSVLLYTASGLSYGAGAWNNAAAVTSIGLSFAPGASAVTNIELYGVN</sequence>
<accession>A0A6J7WNA6</accession>